<dbReference type="InterPro" id="IPR038765">
    <property type="entry name" value="Papain-like_cys_pep_sf"/>
</dbReference>
<comment type="caution">
    <text evidence="7">The sequence shown here is derived from an EMBL/GenBank/DDBJ whole genome shotgun (WGS) entry which is preliminary data.</text>
</comment>
<feature type="compositionally biased region" description="Low complexity" evidence="5">
    <location>
        <begin position="111"/>
        <end position="122"/>
    </location>
</feature>
<comment type="similarity">
    <text evidence="1">Belongs to the peptidase C48 family.</text>
</comment>
<proteinExistence type="inferred from homology"/>
<evidence type="ECO:0000256" key="4">
    <source>
        <dbReference type="SAM" id="Coils"/>
    </source>
</evidence>
<feature type="region of interest" description="Disordered" evidence="5">
    <location>
        <begin position="96"/>
        <end position="148"/>
    </location>
</feature>
<evidence type="ECO:0000256" key="2">
    <source>
        <dbReference type="ARBA" id="ARBA00022670"/>
    </source>
</evidence>
<dbReference type="EMBL" id="JACDXP010000018">
    <property type="protein sequence ID" value="KAF6513116.1"/>
    <property type="molecule type" value="Genomic_DNA"/>
</dbReference>
<dbReference type="GO" id="GO:0006508">
    <property type="term" value="P:proteolysis"/>
    <property type="evidence" value="ECO:0007669"/>
    <property type="project" value="UniProtKB-KW"/>
</dbReference>
<keyword evidence="3" id="KW-0378">Hydrolase</keyword>
<organism evidence="7 8">
    <name type="scientific">Fusarium oxysporum f. sp. conglutinans</name>
    <dbReference type="NCBI Taxonomy" id="100902"/>
    <lineage>
        <taxon>Eukaryota</taxon>
        <taxon>Fungi</taxon>
        <taxon>Dikarya</taxon>
        <taxon>Ascomycota</taxon>
        <taxon>Pezizomycotina</taxon>
        <taxon>Sordariomycetes</taxon>
        <taxon>Hypocreomycetidae</taxon>
        <taxon>Hypocreales</taxon>
        <taxon>Nectriaceae</taxon>
        <taxon>Fusarium</taxon>
        <taxon>Fusarium oxysporum species complex</taxon>
    </lineage>
</organism>
<dbReference type="PROSITE" id="PS50600">
    <property type="entry name" value="ULP_PROTEASE"/>
    <property type="match status" value="1"/>
</dbReference>
<reference evidence="7 8" key="1">
    <citation type="journal article" date="2020" name="bioRxiv">
        <title>A chromosome-scale genome assembly for the Fusarium oxysporum strain Fo5176 to establish a model Arabidopsis-fungal pathosystem.</title>
        <authorList>
            <person name="Fokkens L."/>
            <person name="Guo L."/>
            <person name="Dora S."/>
            <person name="Wang B."/>
            <person name="Ye K."/>
            <person name="Sanchez-Rodriguez C."/>
            <person name="Croll D."/>
        </authorList>
    </citation>
    <scope>NUCLEOTIDE SEQUENCE [LARGE SCALE GENOMIC DNA]</scope>
    <source>
        <strain evidence="7 8">Fo5176</strain>
    </source>
</reference>
<evidence type="ECO:0000256" key="5">
    <source>
        <dbReference type="SAM" id="MobiDB-lite"/>
    </source>
</evidence>
<dbReference type="InterPro" id="IPR003653">
    <property type="entry name" value="Peptidase_C48_C"/>
</dbReference>
<keyword evidence="4" id="KW-0175">Coiled coil</keyword>
<sequence length="592" mass="65189">MTSGCWPSIENTVSSLGGPTLEVVYTVVKSVQEEGIDERDLFKNEAKYNHAVKKGVYAILGKSDPEQGKAGSDTTIEASSATGTEITVGSDAQNTVGADFGVHIPSPPSPQQSQSSGTSPSGRPKKKRKPNGDYVDITAQSSSEDKELERQNTLVSVAKRAKVIYTQLKGNERLNDDTIYIISQAFQLAFTRNPPPRILDTMLFKIDEEKIPSQLKHTPKSGELVYVPLHHQSSEHWTSCVLLFDYELGSKVDSIRLNFYDSSKTDVRAEKVKAFFTKWTKECYPGSKFTFDQKETAQQNDKTSCGVFVLETIRRLIALDDVTRTIEPRDAKKRFLDMVASINTGSPSPSTDLQVMEEIKALERNCVTSAIMDGSPSITQQPMGIRLSQETITKIKNLCESEGMPIAERLSLAKTELKWITEEEERLKIELTGARKELDCANVNMLATEDVLATFLQSITMDETAGGASSGVHLQITKDETMSDGTPSMNSLAKNPCSNDMLDAFSCMVKNAASGLMQAERARIKDKLAEATDKARREVENAEKKVGRITERKTHLLREKGLLDAEISLHESLSHLASDGGDKLTDESLSAT</sequence>
<evidence type="ECO:0000313" key="8">
    <source>
        <dbReference type="Proteomes" id="UP000593570"/>
    </source>
</evidence>
<dbReference type="GO" id="GO:0019783">
    <property type="term" value="F:ubiquitin-like protein peptidase activity"/>
    <property type="evidence" value="ECO:0007669"/>
    <property type="project" value="UniProtKB-ARBA"/>
</dbReference>
<evidence type="ECO:0000259" key="6">
    <source>
        <dbReference type="PROSITE" id="PS50600"/>
    </source>
</evidence>
<feature type="coiled-coil region" evidence="4">
    <location>
        <begin position="521"/>
        <end position="559"/>
    </location>
</feature>
<dbReference type="GO" id="GO:0008234">
    <property type="term" value="F:cysteine-type peptidase activity"/>
    <property type="evidence" value="ECO:0007669"/>
    <property type="project" value="InterPro"/>
</dbReference>
<dbReference type="Gene3D" id="3.40.395.10">
    <property type="entry name" value="Adenoviral Proteinase, Chain A"/>
    <property type="match status" value="1"/>
</dbReference>
<dbReference type="SUPFAM" id="SSF54001">
    <property type="entry name" value="Cysteine proteinases"/>
    <property type="match status" value="1"/>
</dbReference>
<accession>A0A8H6G8E4</accession>
<name>A0A8H6G8E4_FUSOX</name>
<feature type="domain" description="Ubiquitin-like protease family profile" evidence="6">
    <location>
        <begin position="157"/>
        <end position="316"/>
    </location>
</feature>
<keyword evidence="2" id="KW-0645">Protease</keyword>
<evidence type="ECO:0000256" key="1">
    <source>
        <dbReference type="ARBA" id="ARBA00005234"/>
    </source>
</evidence>
<evidence type="ECO:0000313" key="7">
    <source>
        <dbReference type="EMBL" id="KAF6513116.1"/>
    </source>
</evidence>
<gene>
    <name evidence="7" type="ORF">HZS61_007374</name>
</gene>
<dbReference type="AlphaFoldDB" id="A0A8H6G8E4"/>
<evidence type="ECO:0000256" key="3">
    <source>
        <dbReference type="ARBA" id="ARBA00022801"/>
    </source>
</evidence>
<protein>
    <recommendedName>
        <fullName evidence="6">Ubiquitin-like protease family profile domain-containing protein</fullName>
    </recommendedName>
</protein>
<dbReference type="Proteomes" id="UP000593570">
    <property type="component" value="Unassembled WGS sequence"/>
</dbReference>